<dbReference type="Proteomes" id="UP000183832">
    <property type="component" value="Unassembled WGS sequence"/>
</dbReference>
<accession>A0A1J1IJX2</accession>
<gene>
    <name evidence="1" type="ORF">CLUMA_CG013792</name>
</gene>
<evidence type="ECO:0000313" key="1">
    <source>
        <dbReference type="EMBL" id="CRL00531.1"/>
    </source>
</evidence>
<evidence type="ECO:0000313" key="2">
    <source>
        <dbReference type="Proteomes" id="UP000183832"/>
    </source>
</evidence>
<sequence length="68" mass="8127">MKAEENIKLFNILKVKINDDYGVFRLKFCIIVAVNASLLRQQFGKFLTTELCKYKDSMMEFEHQQEYN</sequence>
<protein>
    <submittedName>
        <fullName evidence="1">CLUMA_CG013792, isoform A</fullName>
    </submittedName>
</protein>
<dbReference type="EMBL" id="CVRI01000054">
    <property type="protein sequence ID" value="CRL00531.1"/>
    <property type="molecule type" value="Genomic_DNA"/>
</dbReference>
<keyword evidence="2" id="KW-1185">Reference proteome</keyword>
<name>A0A1J1IJX2_9DIPT</name>
<proteinExistence type="predicted"/>
<reference evidence="1 2" key="1">
    <citation type="submission" date="2015-04" db="EMBL/GenBank/DDBJ databases">
        <authorList>
            <person name="Syromyatnikov M.Y."/>
            <person name="Popov V.N."/>
        </authorList>
    </citation>
    <scope>NUCLEOTIDE SEQUENCE [LARGE SCALE GENOMIC DNA]</scope>
</reference>
<organism evidence="1 2">
    <name type="scientific">Clunio marinus</name>
    <dbReference type="NCBI Taxonomy" id="568069"/>
    <lineage>
        <taxon>Eukaryota</taxon>
        <taxon>Metazoa</taxon>
        <taxon>Ecdysozoa</taxon>
        <taxon>Arthropoda</taxon>
        <taxon>Hexapoda</taxon>
        <taxon>Insecta</taxon>
        <taxon>Pterygota</taxon>
        <taxon>Neoptera</taxon>
        <taxon>Endopterygota</taxon>
        <taxon>Diptera</taxon>
        <taxon>Nematocera</taxon>
        <taxon>Chironomoidea</taxon>
        <taxon>Chironomidae</taxon>
        <taxon>Clunio</taxon>
    </lineage>
</organism>
<dbReference type="AlphaFoldDB" id="A0A1J1IJX2"/>